<accession>A0A6G1IMJ1</accession>
<gene>
    <name evidence="1" type="ORF">K458DRAFT_422442</name>
</gene>
<evidence type="ECO:0000313" key="2">
    <source>
        <dbReference type="Proteomes" id="UP000799291"/>
    </source>
</evidence>
<protein>
    <submittedName>
        <fullName evidence="1">Uncharacterized protein</fullName>
    </submittedName>
</protein>
<sequence>MHSVRTTYSSTPDSNRGLRDIVMNTFWTYWWIDLMEIPGAEEKLATIDEFSIICSSIGQTRSRAPSVKEAGVCDGSVCLSPHYAWMN</sequence>
<reference evidence="1" key="1">
    <citation type="journal article" date="2020" name="Stud. Mycol.">
        <title>101 Dothideomycetes genomes: a test case for predicting lifestyles and emergence of pathogens.</title>
        <authorList>
            <person name="Haridas S."/>
            <person name="Albert R."/>
            <person name="Binder M."/>
            <person name="Bloem J."/>
            <person name="Labutti K."/>
            <person name="Salamov A."/>
            <person name="Andreopoulos B."/>
            <person name="Baker S."/>
            <person name="Barry K."/>
            <person name="Bills G."/>
            <person name="Bluhm B."/>
            <person name="Cannon C."/>
            <person name="Castanera R."/>
            <person name="Culley D."/>
            <person name="Daum C."/>
            <person name="Ezra D."/>
            <person name="Gonzalez J."/>
            <person name="Henrissat B."/>
            <person name="Kuo A."/>
            <person name="Liang C."/>
            <person name="Lipzen A."/>
            <person name="Lutzoni F."/>
            <person name="Magnuson J."/>
            <person name="Mondo S."/>
            <person name="Nolan M."/>
            <person name="Ohm R."/>
            <person name="Pangilinan J."/>
            <person name="Park H.-J."/>
            <person name="Ramirez L."/>
            <person name="Alfaro M."/>
            <person name="Sun H."/>
            <person name="Tritt A."/>
            <person name="Yoshinaga Y."/>
            <person name="Zwiers L.-H."/>
            <person name="Turgeon B."/>
            <person name="Goodwin S."/>
            <person name="Spatafora J."/>
            <person name="Crous P."/>
            <person name="Grigoriev I."/>
        </authorList>
    </citation>
    <scope>NUCLEOTIDE SEQUENCE</scope>
    <source>
        <strain evidence="1">CBS 122367</strain>
    </source>
</reference>
<keyword evidence="2" id="KW-1185">Reference proteome</keyword>
<evidence type="ECO:0000313" key="1">
    <source>
        <dbReference type="EMBL" id="KAF2679213.1"/>
    </source>
</evidence>
<name>A0A6G1IMJ1_9PLEO</name>
<dbReference type="AlphaFoldDB" id="A0A6G1IMJ1"/>
<organism evidence="1 2">
    <name type="scientific">Lentithecium fluviatile CBS 122367</name>
    <dbReference type="NCBI Taxonomy" id="1168545"/>
    <lineage>
        <taxon>Eukaryota</taxon>
        <taxon>Fungi</taxon>
        <taxon>Dikarya</taxon>
        <taxon>Ascomycota</taxon>
        <taxon>Pezizomycotina</taxon>
        <taxon>Dothideomycetes</taxon>
        <taxon>Pleosporomycetidae</taxon>
        <taxon>Pleosporales</taxon>
        <taxon>Massarineae</taxon>
        <taxon>Lentitheciaceae</taxon>
        <taxon>Lentithecium</taxon>
    </lineage>
</organism>
<dbReference type="OrthoDB" id="6359816at2759"/>
<dbReference type="EMBL" id="MU005605">
    <property type="protein sequence ID" value="KAF2679213.1"/>
    <property type="molecule type" value="Genomic_DNA"/>
</dbReference>
<dbReference type="Proteomes" id="UP000799291">
    <property type="component" value="Unassembled WGS sequence"/>
</dbReference>
<proteinExistence type="predicted"/>